<accession>A0ABU6C8J5</accession>
<keyword evidence="4" id="KW-1185">Reference proteome</keyword>
<evidence type="ECO:0000313" key="4">
    <source>
        <dbReference type="Proteomes" id="UP001352223"/>
    </source>
</evidence>
<name>A0ABU6C8J5_9ACTN</name>
<protein>
    <submittedName>
        <fullName evidence="3">DUF6299 family protein</fullName>
    </submittedName>
</protein>
<evidence type="ECO:0000313" key="3">
    <source>
        <dbReference type="EMBL" id="MEB3961027.1"/>
    </source>
</evidence>
<feature type="chain" id="PRO_5046472844" evidence="1">
    <location>
        <begin position="27"/>
        <end position="147"/>
    </location>
</feature>
<feature type="domain" description="DUF6299" evidence="2">
    <location>
        <begin position="35"/>
        <end position="146"/>
    </location>
</feature>
<dbReference type="RefSeq" id="WP_324768227.1">
    <property type="nucleotide sequence ID" value="NZ_BAAATS010000045.1"/>
</dbReference>
<proteinExistence type="predicted"/>
<evidence type="ECO:0000256" key="1">
    <source>
        <dbReference type="SAM" id="SignalP"/>
    </source>
</evidence>
<dbReference type="EMBL" id="JAOZYB010000075">
    <property type="protein sequence ID" value="MEB3961027.1"/>
    <property type="molecule type" value="Genomic_DNA"/>
</dbReference>
<keyword evidence="1" id="KW-0732">Signal</keyword>
<dbReference type="Pfam" id="PF19816">
    <property type="entry name" value="DUF6299"/>
    <property type="match status" value="1"/>
</dbReference>
<organism evidence="3 4">
    <name type="scientific">Streptomyces kunmingensis</name>
    <dbReference type="NCBI Taxonomy" id="68225"/>
    <lineage>
        <taxon>Bacteria</taxon>
        <taxon>Bacillati</taxon>
        <taxon>Actinomycetota</taxon>
        <taxon>Actinomycetes</taxon>
        <taxon>Kitasatosporales</taxon>
        <taxon>Streptomycetaceae</taxon>
        <taxon>Streptomyces</taxon>
    </lineage>
</organism>
<evidence type="ECO:0000259" key="2">
    <source>
        <dbReference type="Pfam" id="PF19816"/>
    </source>
</evidence>
<gene>
    <name evidence="3" type="ORF">OKJ48_12340</name>
</gene>
<feature type="signal peptide" evidence="1">
    <location>
        <begin position="1"/>
        <end position="26"/>
    </location>
</feature>
<dbReference type="InterPro" id="IPR046266">
    <property type="entry name" value="DUF6299"/>
</dbReference>
<sequence>MSPRLRPALGAFVGASLLLAAPAASAAPDASTAGPNEFVTVDPAGKVASDGSVTLSGTYRCVQSSGLTFVSSSVRQGSSLVRHGIGGTPAICDGNEHRWENTGKTSGGAVKAGAVEVEATVMELRLQHGLPLPHFHAVRKEDVTLKG</sequence>
<dbReference type="Proteomes" id="UP001352223">
    <property type="component" value="Unassembled WGS sequence"/>
</dbReference>
<reference evidence="3 4" key="1">
    <citation type="submission" date="2022-10" db="EMBL/GenBank/DDBJ databases">
        <authorList>
            <person name="Xie J."/>
            <person name="Shen N."/>
        </authorList>
    </citation>
    <scope>NUCLEOTIDE SEQUENCE [LARGE SCALE GENOMIC DNA]</scope>
    <source>
        <strain evidence="3 4">DSM 41681</strain>
    </source>
</reference>
<comment type="caution">
    <text evidence="3">The sequence shown here is derived from an EMBL/GenBank/DDBJ whole genome shotgun (WGS) entry which is preliminary data.</text>
</comment>